<dbReference type="SUPFAM" id="SSF82171">
    <property type="entry name" value="DPP6 N-terminal domain-like"/>
    <property type="match status" value="1"/>
</dbReference>
<comment type="caution">
    <text evidence="2">The sequence shown here is derived from an EMBL/GenBank/DDBJ whole genome shotgun (WGS) entry which is preliminary data.</text>
</comment>
<keyword evidence="3" id="KW-1185">Reference proteome</keyword>
<evidence type="ECO:0000313" key="2">
    <source>
        <dbReference type="EMBL" id="MFB9627251.1"/>
    </source>
</evidence>
<proteinExistence type="predicted"/>
<keyword evidence="1" id="KW-0472">Membrane</keyword>
<reference evidence="2 3" key="1">
    <citation type="submission" date="2024-09" db="EMBL/GenBank/DDBJ databases">
        <authorList>
            <person name="Sun Q."/>
            <person name="Mori K."/>
        </authorList>
    </citation>
    <scope>NUCLEOTIDE SEQUENCE [LARGE SCALE GENOMIC DNA]</scope>
    <source>
        <strain evidence="2 3">JCM 3143</strain>
    </source>
</reference>
<feature type="transmembrane region" description="Helical" evidence="1">
    <location>
        <begin position="33"/>
        <end position="56"/>
    </location>
</feature>
<name>A0ABV5S9R9_9ACTN</name>
<evidence type="ECO:0000256" key="1">
    <source>
        <dbReference type="SAM" id="Phobius"/>
    </source>
</evidence>
<dbReference type="EMBL" id="JBHMBW010000029">
    <property type="protein sequence ID" value="MFB9627251.1"/>
    <property type="molecule type" value="Genomic_DNA"/>
</dbReference>
<gene>
    <name evidence="2" type="ORF">ACFFSA_29560</name>
</gene>
<sequence>MTRFRDELHLIAAQAPEVDLAERAVRGARRRKAATFGSAVASLVATALTATVLITAPGGATMTSQIADVLPASGVDPAAYAYYDFCGRRWDPQKNTRTFGQECAQWRLVTITGESFRMPEAVSVYTEQSPDNYMNTGGPVKISSDGKRVAYYSEKDQRFAVRDLADGRIWLTPQTVTRQTMVKGGMRMVLSPDGRFLGQQSWTSTVTDMETGRLTEIPEGWHVQRIGNGGSPVVVSDDHDRLGLFDGGKVTPLNTSEAEISELSADGRTLAYLDGEEIKDNVVTRGVDEIVTVDVTTGKVLSKAKFTDVPKDLRFPRIGGWHSPTEVVISDVRKDTSWRDGKDGVPTQGEVTYAIDVNTGRVRKLAEYTYKAWAGNLSLPGF</sequence>
<accession>A0ABV5S9R9</accession>
<dbReference type="Gene3D" id="2.120.10.30">
    <property type="entry name" value="TolB, C-terminal domain"/>
    <property type="match status" value="1"/>
</dbReference>
<dbReference type="Proteomes" id="UP001589532">
    <property type="component" value="Unassembled WGS sequence"/>
</dbReference>
<keyword evidence="1" id="KW-1133">Transmembrane helix</keyword>
<organism evidence="2 3">
    <name type="scientific">Nonomuraea helvata</name>
    <dbReference type="NCBI Taxonomy" id="37484"/>
    <lineage>
        <taxon>Bacteria</taxon>
        <taxon>Bacillati</taxon>
        <taxon>Actinomycetota</taxon>
        <taxon>Actinomycetes</taxon>
        <taxon>Streptosporangiales</taxon>
        <taxon>Streptosporangiaceae</taxon>
        <taxon>Nonomuraea</taxon>
    </lineage>
</organism>
<dbReference type="InterPro" id="IPR011042">
    <property type="entry name" value="6-blade_b-propeller_TolB-like"/>
</dbReference>
<evidence type="ECO:0000313" key="3">
    <source>
        <dbReference type="Proteomes" id="UP001589532"/>
    </source>
</evidence>
<dbReference type="RefSeq" id="WP_345001470.1">
    <property type="nucleotide sequence ID" value="NZ_BAAAXV010000009.1"/>
</dbReference>
<protein>
    <submittedName>
        <fullName evidence="2">Uncharacterized protein</fullName>
    </submittedName>
</protein>
<keyword evidence="1" id="KW-0812">Transmembrane</keyword>